<name>A0AAD5TNB2_9FUNG</name>
<comment type="caution">
    <text evidence="5">The sequence shown here is derived from an EMBL/GenBank/DDBJ whole genome shotgun (WGS) entry which is preliminary data.</text>
</comment>
<dbReference type="InterPro" id="IPR033140">
    <property type="entry name" value="Lipase_GDXG_put_SER_AS"/>
</dbReference>
<organism evidence="5 6">
    <name type="scientific">Geranomyces variabilis</name>
    <dbReference type="NCBI Taxonomy" id="109894"/>
    <lineage>
        <taxon>Eukaryota</taxon>
        <taxon>Fungi</taxon>
        <taxon>Fungi incertae sedis</taxon>
        <taxon>Chytridiomycota</taxon>
        <taxon>Chytridiomycota incertae sedis</taxon>
        <taxon>Chytridiomycetes</taxon>
        <taxon>Spizellomycetales</taxon>
        <taxon>Powellomycetaceae</taxon>
        <taxon>Geranomyces</taxon>
    </lineage>
</organism>
<dbReference type="PROSITE" id="PS01174">
    <property type="entry name" value="LIPASE_GDXG_SER"/>
    <property type="match status" value="1"/>
</dbReference>
<dbReference type="GO" id="GO:0016787">
    <property type="term" value="F:hydrolase activity"/>
    <property type="evidence" value="ECO:0007669"/>
    <property type="project" value="UniProtKB-KW"/>
</dbReference>
<dbReference type="PANTHER" id="PTHR48081:SF8">
    <property type="entry name" value="ALPHA_BETA HYDROLASE FOLD-3 DOMAIN-CONTAINING PROTEIN-RELATED"/>
    <property type="match status" value="1"/>
</dbReference>
<dbReference type="InterPro" id="IPR050300">
    <property type="entry name" value="GDXG_lipolytic_enzyme"/>
</dbReference>
<keyword evidence="2" id="KW-0378">Hydrolase</keyword>
<proteinExistence type="inferred from homology"/>
<evidence type="ECO:0000259" key="4">
    <source>
        <dbReference type="Pfam" id="PF07859"/>
    </source>
</evidence>
<dbReference type="Pfam" id="PF07859">
    <property type="entry name" value="Abhydrolase_3"/>
    <property type="match status" value="1"/>
</dbReference>
<protein>
    <recommendedName>
        <fullName evidence="4">Alpha/beta hydrolase fold-3 domain-containing protein</fullName>
    </recommendedName>
</protein>
<evidence type="ECO:0000256" key="3">
    <source>
        <dbReference type="PROSITE-ProRule" id="PRU10038"/>
    </source>
</evidence>
<keyword evidence="6" id="KW-1185">Reference proteome</keyword>
<dbReference type="PANTHER" id="PTHR48081">
    <property type="entry name" value="AB HYDROLASE SUPERFAMILY PROTEIN C4A8.06C"/>
    <property type="match status" value="1"/>
</dbReference>
<dbReference type="AlphaFoldDB" id="A0AAD5TNB2"/>
<evidence type="ECO:0000313" key="6">
    <source>
        <dbReference type="Proteomes" id="UP001212152"/>
    </source>
</evidence>
<dbReference type="InterPro" id="IPR029058">
    <property type="entry name" value="AB_hydrolase_fold"/>
</dbReference>
<comment type="similarity">
    <text evidence="1">Belongs to the 'GDXG' lipolytic enzyme family.</text>
</comment>
<sequence>MHALVRIELRYNPDHAAADAPPSSPQALSEEAYRARAVALAQLIRPWVYRYGVGRQTRRVRYRRATTVLDPATDLCDESVGGVARLVDAVWVETLTDVRRMKSETSAEFKGASGFCYFTSGTYAPGMPWIVERVPGPTASICLLEPRTSPEHVFPAALDDVVATYMALLKTYDSSRIAIAGDSSGGGLALGLCARLKILDVPMPACLVLMSPWTDLSCTLPSWTTNAGFDVLPPPEGLFNIPRSYLGPDHKIISLNNSLVSPACSPKGAFEGFPPTLIQVGGAEVLLDDARVVAEKMEMDGCVVELQVYKDAIHFFQCFLGLTRSDVPARALDAAGSWIGRWMAGS</sequence>
<dbReference type="SUPFAM" id="SSF53474">
    <property type="entry name" value="alpha/beta-Hydrolases"/>
    <property type="match status" value="1"/>
</dbReference>
<reference evidence="5" key="1">
    <citation type="submission" date="2020-05" db="EMBL/GenBank/DDBJ databases">
        <title>Phylogenomic resolution of chytrid fungi.</title>
        <authorList>
            <person name="Stajich J.E."/>
            <person name="Amses K."/>
            <person name="Simmons R."/>
            <person name="Seto K."/>
            <person name="Myers J."/>
            <person name="Bonds A."/>
            <person name="Quandt C.A."/>
            <person name="Barry K."/>
            <person name="Liu P."/>
            <person name="Grigoriev I."/>
            <person name="Longcore J.E."/>
            <person name="James T.Y."/>
        </authorList>
    </citation>
    <scope>NUCLEOTIDE SEQUENCE</scope>
    <source>
        <strain evidence="5">JEL0379</strain>
    </source>
</reference>
<dbReference type="Proteomes" id="UP001212152">
    <property type="component" value="Unassembled WGS sequence"/>
</dbReference>
<evidence type="ECO:0000256" key="2">
    <source>
        <dbReference type="ARBA" id="ARBA00022801"/>
    </source>
</evidence>
<dbReference type="Gene3D" id="3.40.50.1820">
    <property type="entry name" value="alpha/beta hydrolase"/>
    <property type="match status" value="1"/>
</dbReference>
<feature type="domain" description="Alpha/beta hydrolase fold-3" evidence="4">
    <location>
        <begin position="147"/>
        <end position="317"/>
    </location>
</feature>
<feature type="active site" evidence="3">
    <location>
        <position position="183"/>
    </location>
</feature>
<evidence type="ECO:0000313" key="5">
    <source>
        <dbReference type="EMBL" id="KAJ3180992.1"/>
    </source>
</evidence>
<dbReference type="InterPro" id="IPR013094">
    <property type="entry name" value="AB_hydrolase_3"/>
</dbReference>
<accession>A0AAD5TNB2</accession>
<dbReference type="EMBL" id="JADGJQ010000014">
    <property type="protein sequence ID" value="KAJ3180992.1"/>
    <property type="molecule type" value="Genomic_DNA"/>
</dbReference>
<evidence type="ECO:0000256" key="1">
    <source>
        <dbReference type="ARBA" id="ARBA00010515"/>
    </source>
</evidence>
<gene>
    <name evidence="5" type="ORF">HDU87_001640</name>
</gene>